<reference evidence="7 8" key="1">
    <citation type="submission" date="2023-01" db="EMBL/GenBank/DDBJ databases">
        <title>Analysis of 21 Apiospora genomes using comparative genomics revels a genus with tremendous synthesis potential of carbohydrate active enzymes and secondary metabolites.</title>
        <authorList>
            <person name="Sorensen T."/>
        </authorList>
    </citation>
    <scope>NUCLEOTIDE SEQUENCE [LARGE SCALE GENOMIC DNA]</scope>
    <source>
        <strain evidence="7 8">CBS 114990</strain>
    </source>
</reference>
<evidence type="ECO:0000256" key="6">
    <source>
        <dbReference type="ARBA" id="ARBA00023136"/>
    </source>
</evidence>
<evidence type="ECO:0000313" key="8">
    <source>
        <dbReference type="Proteomes" id="UP001433268"/>
    </source>
</evidence>
<evidence type="ECO:0000256" key="1">
    <source>
        <dbReference type="ARBA" id="ARBA00004173"/>
    </source>
</evidence>
<dbReference type="PANTHER" id="PTHR48182:SF2">
    <property type="entry name" value="PROTEIN SERAC1"/>
    <property type="match status" value="1"/>
</dbReference>
<gene>
    <name evidence="7" type="ORF">PG997_002674</name>
</gene>
<evidence type="ECO:0000256" key="3">
    <source>
        <dbReference type="ARBA" id="ARBA00004370"/>
    </source>
</evidence>
<evidence type="ECO:0000256" key="4">
    <source>
        <dbReference type="ARBA" id="ARBA00022824"/>
    </source>
</evidence>
<dbReference type="InterPro" id="IPR052374">
    <property type="entry name" value="SERAC1"/>
</dbReference>
<protein>
    <submittedName>
        <fullName evidence="7">Uncharacterized protein</fullName>
    </submittedName>
</protein>
<dbReference type="EMBL" id="JAQQWN010000004">
    <property type="protein sequence ID" value="KAK8087713.1"/>
    <property type="molecule type" value="Genomic_DNA"/>
</dbReference>
<organism evidence="7 8">
    <name type="scientific">Apiospora hydei</name>
    <dbReference type="NCBI Taxonomy" id="1337664"/>
    <lineage>
        <taxon>Eukaryota</taxon>
        <taxon>Fungi</taxon>
        <taxon>Dikarya</taxon>
        <taxon>Ascomycota</taxon>
        <taxon>Pezizomycotina</taxon>
        <taxon>Sordariomycetes</taxon>
        <taxon>Xylariomycetidae</taxon>
        <taxon>Amphisphaeriales</taxon>
        <taxon>Apiosporaceae</taxon>
        <taxon>Apiospora</taxon>
    </lineage>
</organism>
<name>A0ABR1WX19_9PEZI</name>
<dbReference type="PANTHER" id="PTHR48182">
    <property type="entry name" value="PROTEIN SERAC1"/>
    <property type="match status" value="1"/>
</dbReference>
<dbReference type="GeneID" id="92040049"/>
<accession>A0ABR1WX19</accession>
<dbReference type="Proteomes" id="UP001433268">
    <property type="component" value="Unassembled WGS sequence"/>
</dbReference>
<keyword evidence="5" id="KW-0496">Mitochondrion</keyword>
<evidence type="ECO:0000313" key="7">
    <source>
        <dbReference type="EMBL" id="KAK8087713.1"/>
    </source>
</evidence>
<keyword evidence="4" id="KW-0256">Endoplasmic reticulum</keyword>
<keyword evidence="8" id="KW-1185">Reference proteome</keyword>
<proteinExistence type="predicted"/>
<keyword evidence="6" id="KW-0472">Membrane</keyword>
<dbReference type="RefSeq" id="XP_066670607.1">
    <property type="nucleotide sequence ID" value="XM_066806989.1"/>
</dbReference>
<sequence>MAHLDLSRKRKLHANAQQSVSIRHQATALPVGLLPTARILTFGYDANVADWKGMVSQTRIANHAGKLLSSLAAYWDDDDTLGRLWRLRNSNPGHTPKNTLRSTHGIAFLRTPHRGASLAEWAELLASHLVMAKQTNGMIADVRKQESEF</sequence>
<comment type="caution">
    <text evidence="7">The sequence shown here is derived from an EMBL/GenBank/DDBJ whole genome shotgun (WGS) entry which is preliminary data.</text>
</comment>
<evidence type="ECO:0000256" key="5">
    <source>
        <dbReference type="ARBA" id="ARBA00023128"/>
    </source>
</evidence>
<comment type="subcellular location">
    <subcellularLocation>
        <location evidence="2">Endoplasmic reticulum</location>
    </subcellularLocation>
    <subcellularLocation>
        <location evidence="3">Membrane</location>
    </subcellularLocation>
    <subcellularLocation>
        <location evidence="1">Mitochondrion</location>
    </subcellularLocation>
</comment>
<evidence type="ECO:0000256" key="2">
    <source>
        <dbReference type="ARBA" id="ARBA00004240"/>
    </source>
</evidence>